<dbReference type="InterPro" id="IPR001293">
    <property type="entry name" value="Znf_TRAF"/>
</dbReference>
<dbReference type="Proteomes" id="UP001283361">
    <property type="component" value="Unassembled WGS sequence"/>
</dbReference>
<evidence type="ECO:0000256" key="2">
    <source>
        <dbReference type="ARBA" id="ARBA00022771"/>
    </source>
</evidence>
<dbReference type="PANTHER" id="PTHR10131">
    <property type="entry name" value="TNF RECEPTOR ASSOCIATED FACTOR"/>
    <property type="match status" value="1"/>
</dbReference>
<dbReference type="SUPFAM" id="SSF57850">
    <property type="entry name" value="RING/U-box"/>
    <property type="match status" value="1"/>
</dbReference>
<sequence length="497" mass="56596">MGLSRNMFEGPVPSDLLCSLCGQVLLQPELSVACQHAFCSTCLQQNVSTPCPSCGTDLECVPRRPAPAHTRLRLLELRIHCDHKCGQVMALGQLPQHVSHVCPNTPVECEFSSAGCRKKVRRCDLSEHAQECDFRPVTCEACGYQTLFRDLHVHQSRKRCVEMRIKNQLIKAVRSTRKEVKRHQNYLQRQQVRSDQYQRRLEVEHTKRLNTARRQRQMQKNYNMVPEDNSDHLIGPETSNDISAANTFDHNHTMDTSDHSSINPCTMPTISFMSLKDHTANHLSAITKREVVGNKISELSRINMSKEIGNLACPRGLCSREKASEHASLRPIGSRERPSHNLNTISQIDRIATSRERYDQSVARLTASRERPSHNLNTIAQQDRIATSRERYDQSVARRTASREKLAQIEGTHHQQPQELFLTSAAEIDDTIASNISWSDLEVHNCRNCKRPFREGRNKANSCRWHAGPIIELFGGTCYSCGRLDYQRGCMMGRHEL</sequence>
<keyword evidence="2 4" id="KW-0863">Zinc-finger</keyword>
<dbReference type="PROSITE" id="PS51081">
    <property type="entry name" value="ZF_SIAH"/>
    <property type="match status" value="1"/>
</dbReference>
<comment type="caution">
    <text evidence="8">The sequence shown here is derived from an EMBL/GenBank/DDBJ whole genome shotgun (WGS) entry which is preliminary data.</text>
</comment>
<dbReference type="InterPro" id="IPR018957">
    <property type="entry name" value="Znf_C3HC4_RING-type"/>
</dbReference>
<evidence type="ECO:0000259" key="5">
    <source>
        <dbReference type="PROSITE" id="PS50089"/>
    </source>
</evidence>
<proteinExistence type="predicted"/>
<feature type="domain" description="RING-type" evidence="5">
    <location>
        <begin position="18"/>
        <end position="54"/>
    </location>
</feature>
<keyword evidence="1 4" id="KW-0479">Metal-binding</keyword>
<evidence type="ECO:0000259" key="6">
    <source>
        <dbReference type="PROSITE" id="PS50145"/>
    </source>
</evidence>
<organism evidence="8 9">
    <name type="scientific">Elysia crispata</name>
    <name type="common">lettuce slug</name>
    <dbReference type="NCBI Taxonomy" id="231223"/>
    <lineage>
        <taxon>Eukaryota</taxon>
        <taxon>Metazoa</taxon>
        <taxon>Spiralia</taxon>
        <taxon>Lophotrochozoa</taxon>
        <taxon>Mollusca</taxon>
        <taxon>Gastropoda</taxon>
        <taxon>Heterobranchia</taxon>
        <taxon>Euthyneura</taxon>
        <taxon>Panpulmonata</taxon>
        <taxon>Sacoglossa</taxon>
        <taxon>Placobranchoidea</taxon>
        <taxon>Plakobranchidae</taxon>
        <taxon>Elysia</taxon>
    </lineage>
</organism>
<dbReference type="SUPFAM" id="SSF49599">
    <property type="entry name" value="TRAF domain-like"/>
    <property type="match status" value="1"/>
</dbReference>
<feature type="domain" description="SIAH-type" evidence="7">
    <location>
        <begin position="104"/>
        <end position="160"/>
    </location>
</feature>
<evidence type="ECO:0000313" key="9">
    <source>
        <dbReference type="Proteomes" id="UP001283361"/>
    </source>
</evidence>
<dbReference type="PROSITE" id="PS50145">
    <property type="entry name" value="ZF_TRAF"/>
    <property type="match status" value="1"/>
</dbReference>
<dbReference type="GO" id="GO:0008270">
    <property type="term" value="F:zinc ion binding"/>
    <property type="evidence" value="ECO:0007669"/>
    <property type="project" value="UniProtKB-KW"/>
</dbReference>
<dbReference type="GO" id="GO:0043122">
    <property type="term" value="P:regulation of canonical NF-kappaB signal transduction"/>
    <property type="evidence" value="ECO:0007669"/>
    <property type="project" value="TreeGrafter"/>
</dbReference>
<protein>
    <submittedName>
        <fullName evidence="8">Uncharacterized protein</fullName>
    </submittedName>
</protein>
<dbReference type="Pfam" id="PF02176">
    <property type="entry name" value="zf-TRAF"/>
    <property type="match status" value="1"/>
</dbReference>
<evidence type="ECO:0000256" key="4">
    <source>
        <dbReference type="PROSITE-ProRule" id="PRU00207"/>
    </source>
</evidence>
<dbReference type="EMBL" id="JAWDGP010000795">
    <property type="protein sequence ID" value="KAK3797208.1"/>
    <property type="molecule type" value="Genomic_DNA"/>
</dbReference>
<keyword evidence="3 4" id="KW-0862">Zinc</keyword>
<dbReference type="Pfam" id="PF00097">
    <property type="entry name" value="zf-C3HC4"/>
    <property type="match status" value="1"/>
</dbReference>
<evidence type="ECO:0000256" key="3">
    <source>
        <dbReference type="ARBA" id="ARBA00022833"/>
    </source>
</evidence>
<evidence type="ECO:0000259" key="7">
    <source>
        <dbReference type="PROSITE" id="PS51081"/>
    </source>
</evidence>
<feature type="zinc finger region" description="TRAF-type" evidence="4">
    <location>
        <begin position="97"/>
        <end position="145"/>
    </location>
</feature>
<name>A0AAE1B099_9GAST</name>
<evidence type="ECO:0000256" key="1">
    <source>
        <dbReference type="ARBA" id="ARBA00022723"/>
    </source>
</evidence>
<dbReference type="Gene3D" id="3.30.40.10">
    <property type="entry name" value="Zinc/RING finger domain, C3HC4 (zinc finger)"/>
    <property type="match status" value="2"/>
</dbReference>
<accession>A0AAE1B099</accession>
<dbReference type="PROSITE" id="PS00518">
    <property type="entry name" value="ZF_RING_1"/>
    <property type="match status" value="1"/>
</dbReference>
<reference evidence="8" key="1">
    <citation type="journal article" date="2023" name="G3 (Bethesda)">
        <title>A reference genome for the long-term kleptoplast-retaining sea slug Elysia crispata morphotype clarki.</title>
        <authorList>
            <person name="Eastman K.E."/>
            <person name="Pendleton A.L."/>
            <person name="Shaikh M.A."/>
            <person name="Suttiyut T."/>
            <person name="Ogas R."/>
            <person name="Tomko P."/>
            <person name="Gavelis G."/>
            <person name="Widhalm J.R."/>
            <person name="Wisecaver J.H."/>
        </authorList>
    </citation>
    <scope>NUCLEOTIDE SEQUENCE</scope>
    <source>
        <strain evidence="8">ECLA1</strain>
    </source>
</reference>
<keyword evidence="9" id="KW-1185">Reference proteome</keyword>
<gene>
    <name evidence="8" type="ORF">RRG08_030435</name>
</gene>
<dbReference type="InterPro" id="IPR017907">
    <property type="entry name" value="Znf_RING_CS"/>
</dbReference>
<dbReference type="InterPro" id="IPR001841">
    <property type="entry name" value="Znf_RING"/>
</dbReference>
<dbReference type="PANTHER" id="PTHR10131:SF157">
    <property type="entry name" value="RECEPTOR-ASSOCIATED FACTOR, PUTATIVE-RELATED"/>
    <property type="match status" value="1"/>
</dbReference>
<feature type="domain" description="TRAF-type" evidence="6">
    <location>
        <begin position="97"/>
        <end position="145"/>
    </location>
</feature>
<evidence type="ECO:0000313" key="8">
    <source>
        <dbReference type="EMBL" id="KAK3797208.1"/>
    </source>
</evidence>
<dbReference type="InterPro" id="IPR013010">
    <property type="entry name" value="Znf_SIAH"/>
</dbReference>
<dbReference type="AlphaFoldDB" id="A0AAE1B099"/>
<dbReference type="PROSITE" id="PS50089">
    <property type="entry name" value="ZF_RING_2"/>
    <property type="match status" value="1"/>
</dbReference>
<dbReference type="InterPro" id="IPR013083">
    <property type="entry name" value="Znf_RING/FYVE/PHD"/>
</dbReference>